<sequence>MAPGSAYMANPVMSSGHSTIVTMFGLRCEKEIERLDPQLDDPTFIHSLYNDQPIFVGDTQIVRPRKPKFAWHFDDLKFGILDRQTKVFFCLFPFFAR</sequence>
<reference evidence="1 2" key="1">
    <citation type="submission" date="2023-07" db="EMBL/GenBank/DDBJ databases">
        <title>Sorghum-associated microbial communities from plants grown in Nebraska, USA.</title>
        <authorList>
            <person name="Schachtman D."/>
        </authorList>
    </citation>
    <scope>NUCLEOTIDE SEQUENCE [LARGE SCALE GENOMIC DNA]</scope>
    <source>
        <strain evidence="1 2">3199</strain>
    </source>
</reference>
<comment type="caution">
    <text evidence="1">The sequence shown here is derived from an EMBL/GenBank/DDBJ whole genome shotgun (WGS) entry which is preliminary data.</text>
</comment>
<organism evidence="1 2">
    <name type="scientific">Rhizobium miluonense</name>
    <dbReference type="NCBI Taxonomy" id="411945"/>
    <lineage>
        <taxon>Bacteria</taxon>
        <taxon>Pseudomonadati</taxon>
        <taxon>Pseudomonadota</taxon>
        <taxon>Alphaproteobacteria</taxon>
        <taxon>Hyphomicrobiales</taxon>
        <taxon>Rhizobiaceae</taxon>
        <taxon>Rhizobium/Agrobacterium group</taxon>
        <taxon>Rhizobium</taxon>
    </lineage>
</organism>
<dbReference type="Proteomes" id="UP001250791">
    <property type="component" value="Unassembled WGS sequence"/>
</dbReference>
<gene>
    <name evidence="1" type="ORF">J2W52_005947</name>
</gene>
<accession>A0ABU1SZE9</accession>
<name>A0ABU1SZE9_9HYPH</name>
<protein>
    <submittedName>
        <fullName evidence="1">Uncharacterized protein</fullName>
    </submittedName>
</protein>
<dbReference type="RefSeq" id="WP_310236117.1">
    <property type="nucleotide sequence ID" value="NZ_JAVDUP010000022.1"/>
</dbReference>
<evidence type="ECO:0000313" key="1">
    <source>
        <dbReference type="EMBL" id="MDR6904307.1"/>
    </source>
</evidence>
<proteinExistence type="predicted"/>
<keyword evidence="2" id="KW-1185">Reference proteome</keyword>
<dbReference type="EMBL" id="JAVDUP010000022">
    <property type="protein sequence ID" value="MDR6904307.1"/>
    <property type="molecule type" value="Genomic_DNA"/>
</dbReference>
<evidence type="ECO:0000313" key="2">
    <source>
        <dbReference type="Proteomes" id="UP001250791"/>
    </source>
</evidence>